<evidence type="ECO:0000313" key="1">
    <source>
        <dbReference type="EMBL" id="OXM44273.1"/>
    </source>
</evidence>
<gene>
    <name evidence="1" type="ORF">CFP71_40685</name>
</gene>
<organism evidence="1 2">
    <name type="scientific">Amycolatopsis thailandensis</name>
    <dbReference type="NCBI Taxonomy" id="589330"/>
    <lineage>
        <taxon>Bacteria</taxon>
        <taxon>Bacillati</taxon>
        <taxon>Actinomycetota</taxon>
        <taxon>Actinomycetes</taxon>
        <taxon>Pseudonocardiales</taxon>
        <taxon>Pseudonocardiaceae</taxon>
        <taxon>Amycolatopsis</taxon>
    </lineage>
</organism>
<dbReference type="OrthoDB" id="2679623at2"/>
<dbReference type="Gene3D" id="1.10.260.40">
    <property type="entry name" value="lambda repressor-like DNA-binding domains"/>
    <property type="match status" value="2"/>
</dbReference>
<reference evidence="1 2" key="1">
    <citation type="submission" date="2017-07" db="EMBL/GenBank/DDBJ databases">
        <title>Amycolatopsis thailandensis Genome sequencing and assembly.</title>
        <authorList>
            <person name="Kaur N."/>
            <person name="Mayilraj S."/>
        </authorList>
    </citation>
    <scope>NUCLEOTIDE SEQUENCE [LARGE SCALE GENOMIC DNA]</scope>
    <source>
        <strain evidence="1 2">JCM 16380</strain>
    </source>
</reference>
<dbReference type="AlphaFoldDB" id="A0A229RC74"/>
<dbReference type="InterPro" id="IPR010982">
    <property type="entry name" value="Lambda_DNA-bd_dom_sf"/>
</dbReference>
<dbReference type="Proteomes" id="UP000215223">
    <property type="component" value="Unassembled WGS sequence"/>
</dbReference>
<name>A0A229RC74_9PSEU</name>
<accession>A0A229RC74</accession>
<proteinExistence type="predicted"/>
<sequence>MADDERGDPNGNLSQKLQYIRRTQRGLGNRILPYEEIAKGVTKATGRRCGEDYIEKLFTGQRTRHPDQERLEAILAQFDKTLADLEDRGDPEGTFGQRLQHLRYQYGQEHLNGKLPTPEQIAEHVRKYTKRSCTEEYIRMLLKDRDPQGLAKDKLEALADYFGVSAAFFFDDEQSRADQEKLAAQREFLDALQEWQNVFGDLQGVALRKPDTGRAPEPADLRDMAAHIRASVKSAQGDGTDPGIR</sequence>
<protein>
    <submittedName>
        <fullName evidence="1">Uncharacterized protein</fullName>
    </submittedName>
</protein>
<dbReference type="RefSeq" id="WP_093939225.1">
    <property type="nucleotide sequence ID" value="NZ_NMQT01000190.1"/>
</dbReference>
<comment type="caution">
    <text evidence="1">The sequence shown here is derived from an EMBL/GenBank/DDBJ whole genome shotgun (WGS) entry which is preliminary data.</text>
</comment>
<dbReference type="EMBL" id="NMQT01000190">
    <property type="protein sequence ID" value="OXM44273.1"/>
    <property type="molecule type" value="Genomic_DNA"/>
</dbReference>
<evidence type="ECO:0000313" key="2">
    <source>
        <dbReference type="Proteomes" id="UP000215223"/>
    </source>
</evidence>
<dbReference type="GO" id="GO:0003677">
    <property type="term" value="F:DNA binding"/>
    <property type="evidence" value="ECO:0007669"/>
    <property type="project" value="InterPro"/>
</dbReference>
<keyword evidence="2" id="KW-1185">Reference proteome</keyword>